<dbReference type="AlphaFoldDB" id="A0A8E2FCI4"/>
<protein>
    <submittedName>
        <fullName evidence="2">Uncharacterized protein</fullName>
    </submittedName>
</protein>
<evidence type="ECO:0000313" key="2">
    <source>
        <dbReference type="EMBL" id="OCL14111.1"/>
    </source>
</evidence>
<keyword evidence="1" id="KW-0732">Signal</keyword>
<reference evidence="2 3" key="1">
    <citation type="journal article" date="2016" name="Nat. Commun.">
        <title>Ectomycorrhizal ecology is imprinted in the genome of the dominant symbiotic fungus Cenococcum geophilum.</title>
        <authorList>
            <consortium name="DOE Joint Genome Institute"/>
            <person name="Peter M."/>
            <person name="Kohler A."/>
            <person name="Ohm R.A."/>
            <person name="Kuo A."/>
            <person name="Krutzmann J."/>
            <person name="Morin E."/>
            <person name="Arend M."/>
            <person name="Barry K.W."/>
            <person name="Binder M."/>
            <person name="Choi C."/>
            <person name="Clum A."/>
            <person name="Copeland A."/>
            <person name="Grisel N."/>
            <person name="Haridas S."/>
            <person name="Kipfer T."/>
            <person name="LaButti K."/>
            <person name="Lindquist E."/>
            <person name="Lipzen A."/>
            <person name="Maire R."/>
            <person name="Meier B."/>
            <person name="Mihaltcheva S."/>
            <person name="Molinier V."/>
            <person name="Murat C."/>
            <person name="Poggeler S."/>
            <person name="Quandt C.A."/>
            <person name="Sperisen C."/>
            <person name="Tritt A."/>
            <person name="Tisserant E."/>
            <person name="Crous P.W."/>
            <person name="Henrissat B."/>
            <person name="Nehls U."/>
            <person name="Egli S."/>
            <person name="Spatafora J.W."/>
            <person name="Grigoriev I.V."/>
            <person name="Martin F.M."/>
        </authorList>
    </citation>
    <scope>NUCLEOTIDE SEQUENCE [LARGE SCALE GENOMIC DNA]</scope>
    <source>
        <strain evidence="2 3">CBS 207.34</strain>
    </source>
</reference>
<evidence type="ECO:0000313" key="3">
    <source>
        <dbReference type="Proteomes" id="UP000250140"/>
    </source>
</evidence>
<sequence length="207" mass="22463">MDRSNKISLLLIVTLIWSIFAPNAVGHPVDGSVTTGGSCGYMTTGYDDSDQALLMSDDDQCHTFSQFAPDLDNTMKVQFCPAFPQAFAIGVWSGNFPSDLAGQTLRDIDIKRSDATISTGLGCNGLSLGLPCGELRDVDIGCFDLGGIFDQAFNSLMVTAGHRCYFYTYLGCQTNNFTDYLILDGPVEMDSLASFARKIRSARCENL</sequence>
<proteinExistence type="predicted"/>
<feature type="signal peptide" evidence="1">
    <location>
        <begin position="1"/>
        <end position="26"/>
    </location>
</feature>
<gene>
    <name evidence="2" type="ORF">AOQ84DRAFT_435903</name>
</gene>
<dbReference type="EMBL" id="KV748617">
    <property type="protein sequence ID" value="OCL14111.1"/>
    <property type="molecule type" value="Genomic_DNA"/>
</dbReference>
<evidence type="ECO:0000256" key="1">
    <source>
        <dbReference type="SAM" id="SignalP"/>
    </source>
</evidence>
<keyword evidence="3" id="KW-1185">Reference proteome</keyword>
<name>A0A8E2FCI4_9PEZI</name>
<dbReference type="Proteomes" id="UP000250140">
    <property type="component" value="Unassembled WGS sequence"/>
</dbReference>
<accession>A0A8E2FCI4</accession>
<feature type="chain" id="PRO_5034565775" evidence="1">
    <location>
        <begin position="27"/>
        <end position="207"/>
    </location>
</feature>
<organism evidence="2 3">
    <name type="scientific">Glonium stellatum</name>
    <dbReference type="NCBI Taxonomy" id="574774"/>
    <lineage>
        <taxon>Eukaryota</taxon>
        <taxon>Fungi</taxon>
        <taxon>Dikarya</taxon>
        <taxon>Ascomycota</taxon>
        <taxon>Pezizomycotina</taxon>
        <taxon>Dothideomycetes</taxon>
        <taxon>Pleosporomycetidae</taxon>
        <taxon>Gloniales</taxon>
        <taxon>Gloniaceae</taxon>
        <taxon>Glonium</taxon>
    </lineage>
</organism>